<dbReference type="InterPro" id="IPR036259">
    <property type="entry name" value="MFS_trans_sf"/>
</dbReference>
<evidence type="ECO:0000313" key="3">
    <source>
        <dbReference type="Proteomes" id="UP001189429"/>
    </source>
</evidence>
<sequence length="250" mass="26292">MLVAETLSVPVSANLVSPSASWACSSPSPRTALEAAASPLRLVAAEPLLRAWLLSAALAGLAAGLSGVLASLSLRIAMYGWRPGDLQAYMSVNSFLRTGSVGLLSPLVSSRWETPRIVLVQVAASVGASLMQVLAPLSPQLLLWPGYLRDLLAFATPASAAFLSSQFGADKQATVNSVNHLVSNLCTSLSFWLFSSPALFQPQARDAAAAPFVVAFVLTACSGAIKVHLVVPHLRRPCCRRKQAATHLHV</sequence>
<organism evidence="2 3">
    <name type="scientific">Prorocentrum cordatum</name>
    <dbReference type="NCBI Taxonomy" id="2364126"/>
    <lineage>
        <taxon>Eukaryota</taxon>
        <taxon>Sar</taxon>
        <taxon>Alveolata</taxon>
        <taxon>Dinophyceae</taxon>
        <taxon>Prorocentrales</taxon>
        <taxon>Prorocentraceae</taxon>
        <taxon>Prorocentrum</taxon>
    </lineage>
</organism>
<evidence type="ECO:0000256" key="1">
    <source>
        <dbReference type="SAM" id="Phobius"/>
    </source>
</evidence>
<keyword evidence="1" id="KW-0812">Transmembrane</keyword>
<gene>
    <name evidence="2" type="ORF">PCOR1329_LOCUS24953</name>
</gene>
<feature type="transmembrane region" description="Helical" evidence="1">
    <location>
        <begin position="181"/>
        <end position="200"/>
    </location>
</feature>
<accession>A0ABN9S0P7</accession>
<dbReference type="SUPFAM" id="SSF103473">
    <property type="entry name" value="MFS general substrate transporter"/>
    <property type="match status" value="1"/>
</dbReference>
<proteinExistence type="predicted"/>
<keyword evidence="1" id="KW-0472">Membrane</keyword>
<feature type="transmembrane region" description="Helical" evidence="1">
    <location>
        <begin position="212"/>
        <end position="231"/>
    </location>
</feature>
<protein>
    <recommendedName>
        <fullName evidence="4">Solute carrier family 40 protein</fullName>
    </recommendedName>
</protein>
<keyword evidence="1" id="KW-1133">Transmembrane helix</keyword>
<dbReference type="EMBL" id="CAUYUJ010008668">
    <property type="protein sequence ID" value="CAK0824577.1"/>
    <property type="molecule type" value="Genomic_DNA"/>
</dbReference>
<comment type="caution">
    <text evidence="2">The sequence shown here is derived from an EMBL/GenBank/DDBJ whole genome shotgun (WGS) entry which is preliminary data.</text>
</comment>
<reference evidence="2" key="1">
    <citation type="submission" date="2023-10" db="EMBL/GenBank/DDBJ databases">
        <authorList>
            <person name="Chen Y."/>
            <person name="Shah S."/>
            <person name="Dougan E. K."/>
            <person name="Thang M."/>
            <person name="Chan C."/>
        </authorList>
    </citation>
    <scope>NUCLEOTIDE SEQUENCE [LARGE SCALE GENOMIC DNA]</scope>
</reference>
<feature type="transmembrane region" description="Helical" evidence="1">
    <location>
        <begin position="51"/>
        <end position="72"/>
    </location>
</feature>
<name>A0ABN9S0P7_9DINO</name>
<keyword evidence="3" id="KW-1185">Reference proteome</keyword>
<evidence type="ECO:0008006" key="4">
    <source>
        <dbReference type="Google" id="ProtNLM"/>
    </source>
</evidence>
<dbReference type="Proteomes" id="UP001189429">
    <property type="component" value="Unassembled WGS sequence"/>
</dbReference>
<evidence type="ECO:0000313" key="2">
    <source>
        <dbReference type="EMBL" id="CAK0824577.1"/>
    </source>
</evidence>